<dbReference type="EMBL" id="CP117416">
    <property type="protein sequence ID" value="WCT57836.1"/>
    <property type="molecule type" value="Genomic_DNA"/>
</dbReference>
<reference evidence="3 4" key="1">
    <citation type="submission" date="2023-02" db="EMBL/GenBank/DDBJ databases">
        <title>Genome sequence of Paenibacillus kyungheensis KACC 18744.</title>
        <authorList>
            <person name="Kim S."/>
            <person name="Heo J."/>
            <person name="Kwon S.-W."/>
        </authorList>
    </citation>
    <scope>NUCLEOTIDE SEQUENCE [LARGE SCALE GENOMIC DNA]</scope>
    <source>
        <strain evidence="3 4">KACC 18744</strain>
    </source>
</reference>
<organism evidence="3 4">
    <name type="scientific">Paenibacillus kyungheensis</name>
    <dbReference type="NCBI Taxonomy" id="1452732"/>
    <lineage>
        <taxon>Bacteria</taxon>
        <taxon>Bacillati</taxon>
        <taxon>Bacillota</taxon>
        <taxon>Bacilli</taxon>
        <taxon>Bacillales</taxon>
        <taxon>Paenibacillaceae</taxon>
        <taxon>Paenibacillus</taxon>
    </lineage>
</organism>
<sequence length="166" mass="19087">MISQMLKPLLRQVKKYEVTPMQTVTMPEPPHEPEETLTLTDLLRSAPHVTTKQTCEQTLKVMFSYPEAESIVVCDKLHRPVGLVMCGRFFFRVNGRAGMDGFYMQRVVKLMTQKPLIVDVRATVSDVQQQAEQRAEYFRNDSIIVTEQERVLGIITATDLRHGYRS</sequence>
<dbReference type="InterPro" id="IPR000644">
    <property type="entry name" value="CBS_dom"/>
</dbReference>
<evidence type="ECO:0000313" key="3">
    <source>
        <dbReference type="EMBL" id="WCT57836.1"/>
    </source>
</evidence>
<dbReference type="KEGG" id="pka:PQ456_10080"/>
<evidence type="ECO:0000259" key="2">
    <source>
        <dbReference type="PROSITE" id="PS51371"/>
    </source>
</evidence>
<gene>
    <name evidence="3" type="ORF">PQ456_10080</name>
</gene>
<dbReference type="AlphaFoldDB" id="A0AAX3M6M0"/>
<proteinExistence type="predicted"/>
<dbReference type="InterPro" id="IPR046342">
    <property type="entry name" value="CBS_dom_sf"/>
</dbReference>
<protein>
    <submittedName>
        <fullName evidence="3">CBS domain-containing protein</fullName>
    </submittedName>
</protein>
<dbReference type="Gene3D" id="3.10.580.10">
    <property type="entry name" value="CBS-domain"/>
    <property type="match status" value="1"/>
</dbReference>
<evidence type="ECO:0000256" key="1">
    <source>
        <dbReference type="PROSITE-ProRule" id="PRU00703"/>
    </source>
</evidence>
<dbReference type="Proteomes" id="UP001220509">
    <property type="component" value="Chromosome"/>
</dbReference>
<dbReference type="Pfam" id="PF00571">
    <property type="entry name" value="CBS"/>
    <property type="match status" value="1"/>
</dbReference>
<dbReference type="SUPFAM" id="SSF54631">
    <property type="entry name" value="CBS-domain pair"/>
    <property type="match status" value="1"/>
</dbReference>
<dbReference type="RefSeq" id="WP_273615997.1">
    <property type="nucleotide sequence ID" value="NZ_CP117416.1"/>
</dbReference>
<evidence type="ECO:0000313" key="4">
    <source>
        <dbReference type="Proteomes" id="UP001220509"/>
    </source>
</evidence>
<feature type="domain" description="CBS" evidence="2">
    <location>
        <begin position="111"/>
        <end position="166"/>
    </location>
</feature>
<name>A0AAX3M6M0_9BACL</name>
<keyword evidence="1" id="KW-0129">CBS domain</keyword>
<dbReference type="PROSITE" id="PS51371">
    <property type="entry name" value="CBS"/>
    <property type="match status" value="1"/>
</dbReference>
<accession>A0AAX3M6M0</accession>
<keyword evidence="4" id="KW-1185">Reference proteome</keyword>